<feature type="domain" description="Core-binding (CB)" evidence="6">
    <location>
        <begin position="1"/>
        <end position="126"/>
    </location>
</feature>
<keyword evidence="3" id="KW-0233">DNA recombination</keyword>
<dbReference type="EMBL" id="JAAFYZ010000051">
    <property type="protein sequence ID" value="MBS2548547.1"/>
    <property type="molecule type" value="Genomic_DNA"/>
</dbReference>
<evidence type="ECO:0000313" key="8">
    <source>
        <dbReference type="Proteomes" id="UP000730482"/>
    </source>
</evidence>
<dbReference type="InterPro" id="IPR011010">
    <property type="entry name" value="DNA_brk_join_enz"/>
</dbReference>
<dbReference type="Pfam" id="PF14659">
    <property type="entry name" value="Phage_int_SAM_3"/>
    <property type="match status" value="1"/>
</dbReference>
<evidence type="ECO:0000256" key="2">
    <source>
        <dbReference type="ARBA" id="ARBA00023125"/>
    </source>
</evidence>
<evidence type="ECO:0000313" key="7">
    <source>
        <dbReference type="EMBL" id="MBS2548547.1"/>
    </source>
</evidence>
<dbReference type="InterPro" id="IPR010998">
    <property type="entry name" value="Integrase_recombinase_N"/>
</dbReference>
<dbReference type="InterPro" id="IPR013762">
    <property type="entry name" value="Integrase-like_cat_sf"/>
</dbReference>
<dbReference type="Pfam" id="PF00589">
    <property type="entry name" value="Phage_integrase"/>
    <property type="match status" value="1"/>
</dbReference>
<protein>
    <submittedName>
        <fullName evidence="7">Site-specific integrase</fullName>
    </submittedName>
</protein>
<organism evidence="7 8">
    <name type="scientific">Catenulispora pinistramenti</name>
    <dbReference type="NCBI Taxonomy" id="2705254"/>
    <lineage>
        <taxon>Bacteria</taxon>
        <taxon>Bacillati</taxon>
        <taxon>Actinomycetota</taxon>
        <taxon>Actinomycetes</taxon>
        <taxon>Catenulisporales</taxon>
        <taxon>Catenulisporaceae</taxon>
        <taxon>Catenulispora</taxon>
    </lineage>
</organism>
<dbReference type="InterPro" id="IPR050090">
    <property type="entry name" value="Tyrosine_recombinase_XerCD"/>
</dbReference>
<dbReference type="PROSITE" id="PS51900">
    <property type="entry name" value="CB"/>
    <property type="match status" value="1"/>
</dbReference>
<dbReference type="Gene3D" id="1.10.443.10">
    <property type="entry name" value="Intergrase catalytic core"/>
    <property type="match status" value="1"/>
</dbReference>
<evidence type="ECO:0000259" key="5">
    <source>
        <dbReference type="PROSITE" id="PS51898"/>
    </source>
</evidence>
<evidence type="ECO:0000256" key="3">
    <source>
        <dbReference type="ARBA" id="ARBA00023172"/>
    </source>
</evidence>
<accession>A0ABS5KR78</accession>
<evidence type="ECO:0000256" key="1">
    <source>
        <dbReference type="ARBA" id="ARBA00022908"/>
    </source>
</evidence>
<dbReference type="CDD" id="cd01189">
    <property type="entry name" value="INT_ICEBs1_C_like"/>
    <property type="match status" value="1"/>
</dbReference>
<reference evidence="7 8" key="1">
    <citation type="submission" date="2020-02" db="EMBL/GenBank/DDBJ databases">
        <title>Acidophilic actinobacteria isolated from forest soil.</title>
        <authorList>
            <person name="Golinska P."/>
        </authorList>
    </citation>
    <scope>NUCLEOTIDE SEQUENCE [LARGE SCALE GENOMIC DNA]</scope>
    <source>
        <strain evidence="7 8">NL8</strain>
    </source>
</reference>
<dbReference type="InterPro" id="IPR002104">
    <property type="entry name" value="Integrase_catalytic"/>
</dbReference>
<dbReference type="RefSeq" id="WP_212010125.1">
    <property type="nucleotide sequence ID" value="NZ_JAAFYZ010000051.1"/>
</dbReference>
<feature type="domain" description="Tyr recombinase" evidence="5">
    <location>
        <begin position="168"/>
        <end position="365"/>
    </location>
</feature>
<sequence>MEEYLTEWLAAKSRILRPTTHRGYTQQVQQYLIPYLGHYRLERLGAVHVRRAFEKIAQEAEDIAEANAARHAVLAASKKAWRDHNPGAARAARELLATMPPFRRPASAATIQRIRAALRSALTDAVNEQLITMNVASLVKLPSGKPPRPKVWTDARVEVWRTSGVTPYPVMVWTAEQTAAFLERASRHRLFALFLLAAHCGLRRGEVCGLRWQDVDFKARSIEINQQIVQVGYHPTIGATKTEAGARALMLAKPVVVAVTEHRAAQRREAGKFGDAWLDTGLVFTNRDGTPLQPGRITDLFARLAREAGLPPIRLHDLRHGTATHALSAGVAIKVVSEMLGHSTTAITADLYTSVVDEAKRHAANAIAAQLERKMDGSGQPSRMRAA</sequence>
<name>A0ABS5KR78_9ACTN</name>
<comment type="caution">
    <text evidence="7">The sequence shown here is derived from an EMBL/GenBank/DDBJ whole genome shotgun (WGS) entry which is preliminary data.</text>
</comment>
<dbReference type="SUPFAM" id="SSF56349">
    <property type="entry name" value="DNA breaking-rejoining enzymes"/>
    <property type="match status" value="1"/>
</dbReference>
<dbReference type="InterPro" id="IPR004107">
    <property type="entry name" value="Integrase_SAM-like_N"/>
</dbReference>
<dbReference type="PANTHER" id="PTHR30349">
    <property type="entry name" value="PHAGE INTEGRASE-RELATED"/>
    <property type="match status" value="1"/>
</dbReference>
<evidence type="ECO:0000259" key="6">
    <source>
        <dbReference type="PROSITE" id="PS51900"/>
    </source>
</evidence>
<keyword evidence="8" id="KW-1185">Reference proteome</keyword>
<dbReference type="Gene3D" id="1.10.150.130">
    <property type="match status" value="1"/>
</dbReference>
<keyword evidence="2 4" id="KW-0238">DNA-binding</keyword>
<keyword evidence="1" id="KW-0229">DNA integration</keyword>
<dbReference type="PROSITE" id="PS51898">
    <property type="entry name" value="TYR_RECOMBINASE"/>
    <property type="match status" value="1"/>
</dbReference>
<dbReference type="PANTHER" id="PTHR30349:SF91">
    <property type="entry name" value="INTA PROTEIN"/>
    <property type="match status" value="1"/>
</dbReference>
<dbReference type="Proteomes" id="UP000730482">
    <property type="component" value="Unassembled WGS sequence"/>
</dbReference>
<gene>
    <name evidence="7" type="ORF">KGQ19_16900</name>
</gene>
<proteinExistence type="predicted"/>
<evidence type="ECO:0000256" key="4">
    <source>
        <dbReference type="PROSITE-ProRule" id="PRU01248"/>
    </source>
</evidence>
<dbReference type="InterPro" id="IPR044068">
    <property type="entry name" value="CB"/>
</dbReference>